<gene>
    <name evidence="15" type="ORF">AX774_g725</name>
</gene>
<dbReference type="InterPro" id="IPR001312">
    <property type="entry name" value="Hexokinase"/>
</dbReference>
<comment type="pathway">
    <text evidence="2">Carbohydrate metabolism; hexose metabolism.</text>
</comment>
<feature type="region of interest" description="Disordered" evidence="12">
    <location>
        <begin position="1"/>
        <end position="77"/>
    </location>
</feature>
<dbReference type="Gene3D" id="3.40.367.20">
    <property type="match status" value="1"/>
</dbReference>
<dbReference type="Proteomes" id="UP000188320">
    <property type="component" value="Unassembled WGS sequence"/>
</dbReference>
<dbReference type="GO" id="GO:0004340">
    <property type="term" value="F:glucokinase activity"/>
    <property type="evidence" value="ECO:0007669"/>
    <property type="project" value="TreeGrafter"/>
</dbReference>
<evidence type="ECO:0000256" key="2">
    <source>
        <dbReference type="ARBA" id="ARBA00005028"/>
    </source>
</evidence>
<keyword evidence="4 11" id="KW-0808">Transferase</keyword>
<feature type="compositionally biased region" description="Basic and acidic residues" evidence="12">
    <location>
        <begin position="27"/>
        <end position="44"/>
    </location>
</feature>
<dbReference type="PANTHER" id="PTHR19443:SF16">
    <property type="entry name" value="HEXOKINASE TYPE 1-RELATED"/>
    <property type="match status" value="1"/>
</dbReference>
<comment type="similarity">
    <text evidence="3 11">Belongs to the hexokinase family.</text>
</comment>
<dbReference type="GO" id="GO:0008865">
    <property type="term" value="F:fructokinase activity"/>
    <property type="evidence" value="ECO:0007669"/>
    <property type="project" value="TreeGrafter"/>
</dbReference>
<dbReference type="GO" id="GO:0005739">
    <property type="term" value="C:mitochondrion"/>
    <property type="evidence" value="ECO:0007669"/>
    <property type="project" value="TreeGrafter"/>
</dbReference>
<keyword evidence="6 11" id="KW-0418">Kinase</keyword>
<evidence type="ECO:0000256" key="12">
    <source>
        <dbReference type="SAM" id="MobiDB-lite"/>
    </source>
</evidence>
<comment type="catalytic activity">
    <reaction evidence="10">
        <text>D-fructose + ATP = D-fructose 6-phosphate + ADP + H(+)</text>
        <dbReference type="Rhea" id="RHEA:16125"/>
        <dbReference type="ChEBI" id="CHEBI:15378"/>
        <dbReference type="ChEBI" id="CHEBI:30616"/>
        <dbReference type="ChEBI" id="CHEBI:37721"/>
        <dbReference type="ChEBI" id="CHEBI:61527"/>
        <dbReference type="ChEBI" id="CHEBI:456216"/>
        <dbReference type="EC" id="2.7.1.1"/>
    </reaction>
    <physiologicalReaction direction="left-to-right" evidence="10">
        <dbReference type="Rhea" id="RHEA:16126"/>
    </physiologicalReaction>
</comment>
<evidence type="ECO:0000256" key="4">
    <source>
        <dbReference type="ARBA" id="ARBA00022679"/>
    </source>
</evidence>
<dbReference type="InterPro" id="IPR043129">
    <property type="entry name" value="ATPase_NBD"/>
</dbReference>
<name>A0A1R1PXN3_ZANCU</name>
<keyword evidence="5 11" id="KW-0547">Nucleotide-binding</keyword>
<evidence type="ECO:0000256" key="6">
    <source>
        <dbReference type="ARBA" id="ARBA00022777"/>
    </source>
</evidence>
<dbReference type="Gene3D" id="3.30.420.40">
    <property type="match status" value="1"/>
</dbReference>
<dbReference type="UniPathway" id="UPA00109">
    <property type="reaction ID" value="UER00180"/>
</dbReference>
<accession>A0A1R1PXN3</accession>
<comment type="caution">
    <text evidence="15">The sequence shown here is derived from an EMBL/GenBank/DDBJ whole genome shotgun (WGS) entry which is preliminary data.</text>
</comment>
<evidence type="ECO:0000256" key="7">
    <source>
        <dbReference type="ARBA" id="ARBA00022840"/>
    </source>
</evidence>
<dbReference type="PRINTS" id="PR00475">
    <property type="entry name" value="HEXOKINASE"/>
</dbReference>
<evidence type="ECO:0000256" key="10">
    <source>
        <dbReference type="ARBA" id="ARBA00047905"/>
    </source>
</evidence>
<reference evidence="16" key="1">
    <citation type="submission" date="2017-01" db="EMBL/GenBank/DDBJ databases">
        <authorList>
            <person name="Wang Y."/>
            <person name="White M."/>
            <person name="Kvist S."/>
            <person name="Moncalvo J.-M."/>
        </authorList>
    </citation>
    <scope>NUCLEOTIDE SEQUENCE [LARGE SCALE GENOMIC DNA]</scope>
    <source>
        <strain evidence="16">COL-18-3</strain>
    </source>
</reference>
<feature type="domain" description="Hexokinase C-terminal" evidence="14">
    <location>
        <begin position="344"/>
        <end position="581"/>
    </location>
</feature>
<dbReference type="InterPro" id="IPR022673">
    <property type="entry name" value="Hexokinase_C"/>
</dbReference>
<dbReference type="Pfam" id="PF00349">
    <property type="entry name" value="Hexokinase_1"/>
    <property type="match status" value="1"/>
</dbReference>
<evidence type="ECO:0000256" key="8">
    <source>
        <dbReference type="ARBA" id="ARBA00023152"/>
    </source>
</evidence>
<sequence>MKTHTSSDSKSTNTGERQYKNMVDSTSKNDDIEERSTNASWDKKKGVKATQKGEADIKGKPSAINQKETHGEKNKSKSSLSIGLSKFLNKDPVFTIPSAPKETNAKLNLLARDFLLSDDVIEKIIAKVHDNIHLGLNVNFDKFLDDSPFLDENATMPITLSFVEKNLDMNMLSGLSCLSLFLDQNVLRIGFTAFLSEKTPINSTQFEISAGQKGADPDQGKYSTIERGYRLTNEAKSEHLFGWIANCVYLFTDGFGIKPQSRFGYIPCGFVFSLPRNEGDDSKDTTPNYLAENLIPGVVDGSFIENIQNALDALELNVKIISSNSDAVGQLVSSNIQDSDSFASVVIGAAINSCFWEKVYNIPKLDSNSNEDVIVNVEWNSFDNRLDTLVNTFYDNRALRLYSGYTSGPLEVMLSESYLGEIIRNILLDFIDRQYIFRGRSSAILNSRFSFDPAYMALILSDDSPYLTDTFAVVTEILQIPDVTTLDILIVRNICLIVIHRTAKLYAIIISTTLLFKKDALDSHECYTVSINEPIHEYLPGFDNLVLENLHSVLGKPLADKLKLNFHKDGPIFGCAVAALMAVLFK</sequence>
<dbReference type="EMBL" id="LSSK01000052">
    <property type="protein sequence ID" value="OMH85724.1"/>
    <property type="molecule type" value="Genomic_DNA"/>
</dbReference>
<dbReference type="GO" id="GO:0005524">
    <property type="term" value="F:ATP binding"/>
    <property type="evidence" value="ECO:0007669"/>
    <property type="project" value="UniProtKB-UniRule"/>
</dbReference>
<evidence type="ECO:0000256" key="9">
    <source>
        <dbReference type="ARBA" id="ARBA00044613"/>
    </source>
</evidence>
<dbReference type="EC" id="2.7.1.-" evidence="11"/>
<evidence type="ECO:0000256" key="5">
    <source>
        <dbReference type="ARBA" id="ARBA00022741"/>
    </source>
</evidence>
<proteinExistence type="inferred from homology"/>
<evidence type="ECO:0000256" key="1">
    <source>
        <dbReference type="ARBA" id="ARBA00004888"/>
    </source>
</evidence>
<dbReference type="GO" id="GO:0001678">
    <property type="term" value="P:intracellular glucose homeostasis"/>
    <property type="evidence" value="ECO:0007669"/>
    <property type="project" value="InterPro"/>
</dbReference>
<evidence type="ECO:0000256" key="11">
    <source>
        <dbReference type="RuleBase" id="RU362007"/>
    </source>
</evidence>
<evidence type="ECO:0000313" key="16">
    <source>
        <dbReference type="Proteomes" id="UP000188320"/>
    </source>
</evidence>
<keyword evidence="16" id="KW-1185">Reference proteome</keyword>
<dbReference type="GO" id="GO:0005536">
    <property type="term" value="F:D-glucose binding"/>
    <property type="evidence" value="ECO:0007669"/>
    <property type="project" value="InterPro"/>
</dbReference>
<evidence type="ECO:0000259" key="14">
    <source>
        <dbReference type="Pfam" id="PF03727"/>
    </source>
</evidence>
<dbReference type="GO" id="GO:0006096">
    <property type="term" value="P:glycolytic process"/>
    <property type="evidence" value="ECO:0007669"/>
    <property type="project" value="UniProtKB-UniPathway"/>
</dbReference>
<dbReference type="GO" id="GO:0005829">
    <property type="term" value="C:cytosol"/>
    <property type="evidence" value="ECO:0007669"/>
    <property type="project" value="TreeGrafter"/>
</dbReference>
<dbReference type="PANTHER" id="PTHR19443">
    <property type="entry name" value="HEXOKINASE"/>
    <property type="match status" value="1"/>
</dbReference>
<dbReference type="Pfam" id="PF03727">
    <property type="entry name" value="Hexokinase_2"/>
    <property type="match status" value="1"/>
</dbReference>
<feature type="compositionally biased region" description="Polar residues" evidence="12">
    <location>
        <begin position="1"/>
        <end position="16"/>
    </location>
</feature>
<protein>
    <recommendedName>
        <fullName evidence="11">Phosphotransferase</fullName>
        <ecNumber evidence="11">2.7.1.-</ecNumber>
    </recommendedName>
</protein>
<evidence type="ECO:0000259" key="13">
    <source>
        <dbReference type="Pfam" id="PF00349"/>
    </source>
</evidence>
<keyword evidence="8 11" id="KW-0324">Glycolysis</keyword>
<dbReference type="InterPro" id="IPR022672">
    <property type="entry name" value="Hexokinase_N"/>
</dbReference>
<dbReference type="OrthoDB" id="419537at2759"/>
<dbReference type="SUPFAM" id="SSF53067">
    <property type="entry name" value="Actin-like ATPase domain"/>
    <property type="match status" value="2"/>
</dbReference>
<evidence type="ECO:0000256" key="3">
    <source>
        <dbReference type="ARBA" id="ARBA00009225"/>
    </source>
</evidence>
<dbReference type="GO" id="GO:0006006">
    <property type="term" value="P:glucose metabolic process"/>
    <property type="evidence" value="ECO:0007669"/>
    <property type="project" value="TreeGrafter"/>
</dbReference>
<comment type="catalytic activity">
    <reaction evidence="9">
        <text>a D-hexose + ATP = a D-hexose 6-phosphate + ADP + H(+)</text>
        <dbReference type="Rhea" id="RHEA:22740"/>
        <dbReference type="ChEBI" id="CHEBI:4194"/>
        <dbReference type="ChEBI" id="CHEBI:15378"/>
        <dbReference type="ChEBI" id="CHEBI:30616"/>
        <dbReference type="ChEBI" id="CHEBI:229467"/>
        <dbReference type="ChEBI" id="CHEBI:456216"/>
        <dbReference type="EC" id="2.7.1.1"/>
    </reaction>
    <physiologicalReaction direction="left-to-right" evidence="9">
        <dbReference type="Rhea" id="RHEA:22741"/>
    </physiologicalReaction>
</comment>
<feature type="domain" description="Hexokinase N-terminal" evidence="13">
    <location>
        <begin position="110"/>
        <end position="335"/>
    </location>
</feature>
<keyword evidence="7 11" id="KW-0067">ATP-binding</keyword>
<organism evidence="15 16">
    <name type="scientific">Zancudomyces culisetae</name>
    <name type="common">Gut fungus</name>
    <name type="synonym">Smittium culisetae</name>
    <dbReference type="NCBI Taxonomy" id="1213189"/>
    <lineage>
        <taxon>Eukaryota</taxon>
        <taxon>Fungi</taxon>
        <taxon>Fungi incertae sedis</taxon>
        <taxon>Zoopagomycota</taxon>
        <taxon>Kickxellomycotina</taxon>
        <taxon>Harpellomycetes</taxon>
        <taxon>Harpellales</taxon>
        <taxon>Legeriomycetaceae</taxon>
        <taxon>Zancudomyces</taxon>
    </lineage>
</organism>
<evidence type="ECO:0000313" key="15">
    <source>
        <dbReference type="EMBL" id="OMH85724.1"/>
    </source>
</evidence>
<dbReference type="AlphaFoldDB" id="A0A1R1PXN3"/>
<dbReference type="PROSITE" id="PS51748">
    <property type="entry name" value="HEXOKINASE_2"/>
    <property type="match status" value="1"/>
</dbReference>
<comment type="pathway">
    <text evidence="1">Carbohydrate degradation; glycolysis; D-glyceraldehyde 3-phosphate and glycerone phosphate from D-glucose: step 1/4.</text>
</comment>